<dbReference type="EMBL" id="CAADFD010000028">
    <property type="protein sequence ID" value="VFJ56546.1"/>
    <property type="molecule type" value="Genomic_DNA"/>
</dbReference>
<proteinExistence type="predicted"/>
<dbReference type="AlphaFoldDB" id="A0A450SR61"/>
<feature type="region of interest" description="Disordered" evidence="1">
    <location>
        <begin position="1"/>
        <end position="50"/>
    </location>
</feature>
<accession>A0A450SR61</accession>
<sequence length="50" mass="5745">MKDDLTRNISGSDSAKLCLTTPQERTTYPPHFETQRKMDARFGEKEKGKT</sequence>
<reference evidence="2" key="1">
    <citation type="submission" date="2019-02" db="EMBL/GenBank/DDBJ databases">
        <authorList>
            <person name="Gruber-Vodicka R. H."/>
            <person name="Seah K. B. B."/>
        </authorList>
    </citation>
    <scope>NUCLEOTIDE SEQUENCE</scope>
    <source>
        <strain evidence="2">BECK_BZ106</strain>
    </source>
</reference>
<evidence type="ECO:0000313" key="2">
    <source>
        <dbReference type="EMBL" id="VFJ56546.1"/>
    </source>
</evidence>
<gene>
    <name evidence="2" type="ORF">BECKFW1821B_GA0114236_102823</name>
</gene>
<evidence type="ECO:0000256" key="1">
    <source>
        <dbReference type="SAM" id="MobiDB-lite"/>
    </source>
</evidence>
<protein>
    <submittedName>
        <fullName evidence="2">Uncharacterized protein</fullName>
    </submittedName>
</protein>
<organism evidence="2">
    <name type="scientific">Candidatus Kentrum sp. FW</name>
    <dbReference type="NCBI Taxonomy" id="2126338"/>
    <lineage>
        <taxon>Bacteria</taxon>
        <taxon>Pseudomonadati</taxon>
        <taxon>Pseudomonadota</taxon>
        <taxon>Gammaproteobacteria</taxon>
        <taxon>Candidatus Kentrum</taxon>
    </lineage>
</organism>
<name>A0A450SR61_9GAMM</name>
<feature type="compositionally biased region" description="Basic and acidic residues" evidence="1">
    <location>
        <begin position="33"/>
        <end position="50"/>
    </location>
</feature>